<keyword evidence="1" id="KW-1133">Transmembrane helix</keyword>
<keyword evidence="3" id="KW-1185">Reference proteome</keyword>
<feature type="transmembrane region" description="Helical" evidence="1">
    <location>
        <begin position="12"/>
        <end position="28"/>
    </location>
</feature>
<proteinExistence type="predicted"/>
<protein>
    <recommendedName>
        <fullName evidence="4">Polysaccharide chain length determinant N-terminal domain-containing protein</fullName>
    </recommendedName>
</protein>
<organism evidence="2 3">
    <name type="scientific">Candidatus Methylospira mobilis</name>
    <dbReference type="NCBI Taxonomy" id="1808979"/>
    <lineage>
        <taxon>Bacteria</taxon>
        <taxon>Pseudomonadati</taxon>
        <taxon>Pseudomonadota</taxon>
        <taxon>Gammaproteobacteria</taxon>
        <taxon>Methylococcales</taxon>
        <taxon>Methylococcaceae</taxon>
        <taxon>Candidatus Methylospira</taxon>
    </lineage>
</organism>
<keyword evidence="1" id="KW-0812">Transmembrane</keyword>
<accession>A0A5Q0BGX6</accession>
<evidence type="ECO:0008006" key="4">
    <source>
        <dbReference type="Google" id="ProtNLM"/>
    </source>
</evidence>
<dbReference type="EMBL" id="CP044205">
    <property type="protein sequence ID" value="QFY41378.1"/>
    <property type="molecule type" value="Genomic_DNA"/>
</dbReference>
<evidence type="ECO:0000256" key="1">
    <source>
        <dbReference type="SAM" id="Phobius"/>
    </source>
</evidence>
<dbReference type="RefSeq" id="WP_153247357.1">
    <property type="nucleotide sequence ID" value="NZ_CP044205.1"/>
</dbReference>
<name>A0A5Q0BGX6_9GAMM</name>
<feature type="transmembrane region" description="Helical" evidence="1">
    <location>
        <begin position="243"/>
        <end position="264"/>
    </location>
</feature>
<evidence type="ECO:0000313" key="2">
    <source>
        <dbReference type="EMBL" id="QFY41378.1"/>
    </source>
</evidence>
<dbReference type="AlphaFoldDB" id="A0A5Q0BGX6"/>
<dbReference type="KEGG" id="mmob:F6R98_01025"/>
<dbReference type="Proteomes" id="UP000325755">
    <property type="component" value="Chromosome"/>
</dbReference>
<evidence type="ECO:0000313" key="3">
    <source>
        <dbReference type="Proteomes" id="UP000325755"/>
    </source>
</evidence>
<sequence length="270" mass="29795">MSDLNNKIAKYVISALLGTLIGSVAYFVQPVRWEGQALIKVGSVLVKGSQKTTSITVGLENASIEEMQVVIERLKSPSFVQAVVKKLENEKAAELIYSKGDLGFKTRSIRNSDALVITLNGTSPALVRSALDAVVGELLYVHGNIFSEDVSSIQREITALESEIDMISRRLDTIINANAHKGENPDDEKNLIAGLATVVILHDMDVKSDHLRALRENISSLNSKPTRLAQPVSVMEWRMFKQLWQACIIGAFLGAFLSFIWARFGKIRIK</sequence>
<reference evidence="2 3" key="1">
    <citation type="submission" date="2019-09" db="EMBL/GenBank/DDBJ databases">
        <title>Ecophysiology of the spiral-shaped methanotroph Methylospira mobilis as revealed by the complete genome sequence.</title>
        <authorList>
            <person name="Oshkin I.Y."/>
            <person name="Dedysh S.N."/>
            <person name="Miroshnikov K."/>
            <person name="Danilova O.V."/>
            <person name="Hakobyan A."/>
            <person name="Liesack W."/>
        </authorList>
    </citation>
    <scope>NUCLEOTIDE SEQUENCE [LARGE SCALE GENOMIC DNA]</scope>
    <source>
        <strain evidence="2 3">Shm1</strain>
    </source>
</reference>
<keyword evidence="1" id="KW-0472">Membrane</keyword>
<gene>
    <name evidence="2" type="ORF">F6R98_01025</name>
</gene>
<dbReference type="InParanoid" id="A0A5Q0BGX6"/>